<dbReference type="EMBL" id="JAWQEG010001312">
    <property type="protein sequence ID" value="KAK3880572.1"/>
    <property type="molecule type" value="Genomic_DNA"/>
</dbReference>
<dbReference type="InterPro" id="IPR004947">
    <property type="entry name" value="DNase_II"/>
</dbReference>
<evidence type="ECO:0000256" key="2">
    <source>
        <dbReference type="ARBA" id="ARBA00022801"/>
    </source>
</evidence>
<dbReference type="PANTHER" id="PTHR10858:SF30">
    <property type="entry name" value="CELL-DEATH-RELATED NUCLEASE 7"/>
    <property type="match status" value="1"/>
</dbReference>
<dbReference type="AlphaFoldDB" id="A0AAE1FU34"/>
<reference evidence="3" key="1">
    <citation type="submission" date="2023-10" db="EMBL/GenBank/DDBJ databases">
        <title>Genome assemblies of two species of porcelain crab, Petrolisthes cinctipes and Petrolisthes manimaculis (Anomura: Porcellanidae).</title>
        <authorList>
            <person name="Angst P."/>
        </authorList>
    </citation>
    <scope>NUCLEOTIDE SEQUENCE</scope>
    <source>
        <strain evidence="3">PB745_01</strain>
        <tissue evidence="3">Gill</tissue>
    </source>
</reference>
<dbReference type="GO" id="GO:0006309">
    <property type="term" value="P:apoptotic DNA fragmentation"/>
    <property type="evidence" value="ECO:0007669"/>
    <property type="project" value="TreeGrafter"/>
</dbReference>
<keyword evidence="2" id="KW-0378">Hydrolase</keyword>
<keyword evidence="4" id="KW-1185">Reference proteome</keyword>
<dbReference type="PANTHER" id="PTHR10858">
    <property type="entry name" value="DEOXYRIBONUCLEASE II"/>
    <property type="match status" value="1"/>
</dbReference>
<dbReference type="CDD" id="cd09121">
    <property type="entry name" value="PLDc_DNaseII_2"/>
    <property type="match status" value="1"/>
</dbReference>
<dbReference type="GO" id="GO:0004531">
    <property type="term" value="F:deoxyribonuclease II activity"/>
    <property type="evidence" value="ECO:0007669"/>
    <property type="project" value="InterPro"/>
</dbReference>
<dbReference type="Proteomes" id="UP001286313">
    <property type="component" value="Unassembled WGS sequence"/>
</dbReference>
<proteinExistence type="inferred from homology"/>
<gene>
    <name evidence="3" type="ORF">Pcinc_014931</name>
</gene>
<organism evidence="3 4">
    <name type="scientific">Petrolisthes cinctipes</name>
    <name type="common">Flat porcelain crab</name>
    <dbReference type="NCBI Taxonomy" id="88211"/>
    <lineage>
        <taxon>Eukaryota</taxon>
        <taxon>Metazoa</taxon>
        <taxon>Ecdysozoa</taxon>
        <taxon>Arthropoda</taxon>
        <taxon>Crustacea</taxon>
        <taxon>Multicrustacea</taxon>
        <taxon>Malacostraca</taxon>
        <taxon>Eumalacostraca</taxon>
        <taxon>Eucarida</taxon>
        <taxon>Decapoda</taxon>
        <taxon>Pleocyemata</taxon>
        <taxon>Anomura</taxon>
        <taxon>Galatheoidea</taxon>
        <taxon>Porcellanidae</taxon>
        <taxon>Petrolisthes</taxon>
    </lineage>
</organism>
<name>A0AAE1FU34_PETCI</name>
<sequence length="367" mass="41139">MTRDDPPDTSNWYGCRDQKGDPIDSFVVYKLPQNKHTYFNPLKEGTAYMYLTPESAARLQSGGVSSVFSEYRDLASGWVLSNVSINSQLSMPARTLGRLYSDPDLQKNAAYIMYNDEFPNGTTSMTRGHTKGVVVMTSQGGFWLVHSVPKYPPTPPDGYSYPHSGHHYGQSMLCISLSADQAHILGYQLLYNNPFIYAWNMPNALSSVFPVLERVMAGDQPSSSPWHHSAQLLSQGGKTFTSFAKFKKFNQDLYSELVAPALQTDILVESWRNGILPLPSSCNTTFKVLNIEEVSARAASTTFTTHHDHSKWVVAQEPDKPYVCIGDINRMETQFDRAGGTVCMQSLSIWHRFHNLVQAVERCQQTL</sequence>
<evidence type="ECO:0000256" key="1">
    <source>
        <dbReference type="ARBA" id="ARBA00007527"/>
    </source>
</evidence>
<comment type="caution">
    <text evidence="3">The sequence shown here is derived from an EMBL/GenBank/DDBJ whole genome shotgun (WGS) entry which is preliminary data.</text>
</comment>
<evidence type="ECO:0000313" key="3">
    <source>
        <dbReference type="EMBL" id="KAK3880572.1"/>
    </source>
</evidence>
<evidence type="ECO:0000313" key="4">
    <source>
        <dbReference type="Proteomes" id="UP001286313"/>
    </source>
</evidence>
<dbReference type="Pfam" id="PF03265">
    <property type="entry name" value="DNase_II"/>
    <property type="match status" value="1"/>
</dbReference>
<dbReference type="CDD" id="cd09120">
    <property type="entry name" value="PLDc_DNaseII_1"/>
    <property type="match status" value="1"/>
</dbReference>
<comment type="similarity">
    <text evidence="1">Belongs to the DNase II family.</text>
</comment>
<accession>A0AAE1FU34</accession>
<protein>
    <submittedName>
        <fullName evidence="3">Uncharacterized protein</fullName>
    </submittedName>
</protein>